<keyword evidence="3" id="KW-1185">Reference proteome</keyword>
<accession>A0A920CE69</accession>
<dbReference type="AlphaFoldDB" id="A0A920CE69"/>
<feature type="domain" description="PepSY" evidence="1">
    <location>
        <begin position="89"/>
        <end position="135"/>
    </location>
</feature>
<comment type="caution">
    <text evidence="2">The sequence shown here is derived from an EMBL/GenBank/DDBJ whole genome shotgun (WGS) entry which is preliminary data.</text>
</comment>
<gene>
    <name evidence="2" type="ORF">J2TS6_47500</name>
</gene>
<dbReference type="Proteomes" id="UP000679779">
    <property type="component" value="Unassembled WGS sequence"/>
</dbReference>
<name>A0A920CE69_9BACL</name>
<reference evidence="2" key="1">
    <citation type="submission" date="2021-03" db="EMBL/GenBank/DDBJ databases">
        <title>Antimicrobial resistance genes in bacteria isolated from Japanese honey, and their potential for conferring macrolide and lincosamide resistance in the American foulbrood pathogen Paenibacillus larvae.</title>
        <authorList>
            <person name="Okamoto M."/>
            <person name="Kumagai M."/>
            <person name="Kanamori H."/>
            <person name="Takamatsu D."/>
        </authorList>
    </citation>
    <scope>NUCLEOTIDE SEQUENCE</scope>
    <source>
        <strain evidence="2">J2TS6</strain>
    </source>
</reference>
<dbReference type="InterPro" id="IPR025711">
    <property type="entry name" value="PepSY"/>
</dbReference>
<organism evidence="2 3">
    <name type="scientific">Paenibacillus albilobatus</name>
    <dbReference type="NCBI Taxonomy" id="2716884"/>
    <lineage>
        <taxon>Bacteria</taxon>
        <taxon>Bacillati</taxon>
        <taxon>Bacillota</taxon>
        <taxon>Bacilli</taxon>
        <taxon>Bacillales</taxon>
        <taxon>Paenibacillaceae</taxon>
        <taxon>Paenibacillus</taxon>
    </lineage>
</organism>
<proteinExistence type="predicted"/>
<evidence type="ECO:0000313" key="3">
    <source>
        <dbReference type="Proteomes" id="UP000679779"/>
    </source>
</evidence>
<protein>
    <recommendedName>
        <fullName evidence="1">PepSY domain-containing protein</fullName>
    </recommendedName>
</protein>
<dbReference type="Pfam" id="PF03413">
    <property type="entry name" value="PepSY"/>
    <property type="match status" value="1"/>
</dbReference>
<evidence type="ECO:0000313" key="2">
    <source>
        <dbReference type="EMBL" id="GIO33609.1"/>
    </source>
</evidence>
<dbReference type="EMBL" id="BORQ01000006">
    <property type="protein sequence ID" value="GIO33609.1"/>
    <property type="molecule type" value="Genomic_DNA"/>
</dbReference>
<sequence>MLKAFFKVTPQQAPDLSKTKGKGDVTKLDLELENQTYAYKVEMMTDTQKTKVGISADDQSIIFDKTAPLEKNKIKTDRQQSKIDLTGVIAAKKAMEIATQKVNRTATKWKIERKIGPTYYEVDVHNGGKEYEIKVGCQKRKGFER</sequence>
<dbReference type="RefSeq" id="WP_160045019.1">
    <property type="nucleotide sequence ID" value="NZ_BORQ01000006.1"/>
</dbReference>
<dbReference type="Gene3D" id="3.10.450.40">
    <property type="match status" value="2"/>
</dbReference>
<evidence type="ECO:0000259" key="1">
    <source>
        <dbReference type="Pfam" id="PF03413"/>
    </source>
</evidence>